<proteinExistence type="predicted"/>
<reference evidence="2 3" key="1">
    <citation type="submission" date="2020-07" db="EMBL/GenBank/DDBJ databases">
        <title>Sequencing the genomes of 1000 actinobacteria strains.</title>
        <authorList>
            <person name="Klenk H.-P."/>
        </authorList>
    </citation>
    <scope>NUCLEOTIDE SEQUENCE [LARGE SCALE GENOMIC DNA]</scope>
    <source>
        <strain evidence="2 3">DSM 18965</strain>
    </source>
</reference>
<feature type="transmembrane region" description="Helical" evidence="1">
    <location>
        <begin position="39"/>
        <end position="60"/>
    </location>
</feature>
<accession>A0A7Y9JSI2</accession>
<protein>
    <recommendedName>
        <fullName evidence="4">PH domain-containing protein</fullName>
    </recommendedName>
</protein>
<feature type="transmembrane region" description="Helical" evidence="1">
    <location>
        <begin position="12"/>
        <end position="33"/>
    </location>
</feature>
<feature type="transmembrane region" description="Helical" evidence="1">
    <location>
        <begin position="81"/>
        <end position="105"/>
    </location>
</feature>
<organism evidence="2 3">
    <name type="scientific">Nocardioides marinisabuli</name>
    <dbReference type="NCBI Taxonomy" id="419476"/>
    <lineage>
        <taxon>Bacteria</taxon>
        <taxon>Bacillati</taxon>
        <taxon>Actinomycetota</taxon>
        <taxon>Actinomycetes</taxon>
        <taxon>Propionibacteriales</taxon>
        <taxon>Nocardioidaceae</taxon>
        <taxon>Nocardioides</taxon>
    </lineage>
</organism>
<gene>
    <name evidence="2" type="ORF">BKA08_001997</name>
</gene>
<evidence type="ECO:0008006" key="4">
    <source>
        <dbReference type="Google" id="ProtNLM"/>
    </source>
</evidence>
<keyword evidence="1" id="KW-0812">Transmembrane</keyword>
<keyword evidence="1" id="KW-0472">Membrane</keyword>
<sequence length="220" mass="23497">MPDRPLVPRWYVAAVLAVLVVSTAATTGVALVRDGAVGWSLRLAALAAGLLLVAACSALARPRRRRPMRTTAAGVGVHRAPAATVWPLLGAWFAALAMAASWVYLAVTDFSALEGHGWILVTVVGALGSAPDLVRLLTGRLHRWQLEIGPESLTYRGYRTDETWPWSTIRGARVQQRGPAGVLIDVKGAGKDVVVPITAFTVPAEQLVEDIERGRAAARR</sequence>
<dbReference type="Proteomes" id="UP000516957">
    <property type="component" value="Unassembled WGS sequence"/>
</dbReference>
<evidence type="ECO:0000313" key="2">
    <source>
        <dbReference type="EMBL" id="NYD57759.1"/>
    </source>
</evidence>
<feature type="transmembrane region" description="Helical" evidence="1">
    <location>
        <begin position="117"/>
        <end position="137"/>
    </location>
</feature>
<dbReference type="RefSeq" id="WP_179615476.1">
    <property type="nucleotide sequence ID" value="NZ_CP059163.1"/>
</dbReference>
<dbReference type="AlphaFoldDB" id="A0A7Y9JSI2"/>
<name>A0A7Y9JSI2_9ACTN</name>
<keyword evidence="3" id="KW-1185">Reference proteome</keyword>
<dbReference type="EMBL" id="JACCBE010000001">
    <property type="protein sequence ID" value="NYD57759.1"/>
    <property type="molecule type" value="Genomic_DNA"/>
</dbReference>
<evidence type="ECO:0000313" key="3">
    <source>
        <dbReference type="Proteomes" id="UP000516957"/>
    </source>
</evidence>
<evidence type="ECO:0000256" key="1">
    <source>
        <dbReference type="SAM" id="Phobius"/>
    </source>
</evidence>
<keyword evidence="1" id="KW-1133">Transmembrane helix</keyword>
<comment type="caution">
    <text evidence="2">The sequence shown here is derived from an EMBL/GenBank/DDBJ whole genome shotgun (WGS) entry which is preliminary data.</text>
</comment>